<dbReference type="EMBL" id="BARW01026074">
    <property type="protein sequence ID" value="GAJ15093.1"/>
    <property type="molecule type" value="Genomic_DNA"/>
</dbReference>
<protein>
    <submittedName>
        <fullName evidence="1">Uncharacterized protein</fullName>
    </submittedName>
</protein>
<organism evidence="1">
    <name type="scientific">marine sediment metagenome</name>
    <dbReference type="NCBI Taxonomy" id="412755"/>
    <lineage>
        <taxon>unclassified sequences</taxon>
        <taxon>metagenomes</taxon>
        <taxon>ecological metagenomes</taxon>
    </lineage>
</organism>
<proteinExistence type="predicted"/>
<gene>
    <name evidence="1" type="ORF">S12H4_42581</name>
</gene>
<comment type="caution">
    <text evidence="1">The sequence shown here is derived from an EMBL/GenBank/DDBJ whole genome shotgun (WGS) entry which is preliminary data.</text>
</comment>
<reference evidence="1" key="1">
    <citation type="journal article" date="2014" name="Front. Microbiol.">
        <title>High frequency of phylogenetically diverse reductive dehalogenase-homologous genes in deep subseafloor sedimentary metagenomes.</title>
        <authorList>
            <person name="Kawai M."/>
            <person name="Futagami T."/>
            <person name="Toyoda A."/>
            <person name="Takaki Y."/>
            <person name="Nishi S."/>
            <person name="Hori S."/>
            <person name="Arai W."/>
            <person name="Tsubouchi T."/>
            <person name="Morono Y."/>
            <person name="Uchiyama I."/>
            <person name="Ito T."/>
            <person name="Fujiyama A."/>
            <person name="Inagaki F."/>
            <person name="Takami H."/>
        </authorList>
    </citation>
    <scope>NUCLEOTIDE SEQUENCE</scope>
    <source>
        <strain evidence="1">Expedition CK06-06</strain>
    </source>
</reference>
<dbReference type="AlphaFoldDB" id="X1UC50"/>
<accession>X1UC50</accession>
<sequence>MAAIVRLSKQGLNDLIDNIKSDGGDTTELENLMSEVIEDERMRRPVRRERPLRIMVEE</sequence>
<name>X1UC50_9ZZZZ</name>
<evidence type="ECO:0000313" key="1">
    <source>
        <dbReference type="EMBL" id="GAJ15093.1"/>
    </source>
</evidence>
<feature type="non-terminal residue" evidence="1">
    <location>
        <position position="58"/>
    </location>
</feature>